<proteinExistence type="predicted"/>
<gene>
    <name evidence="1" type="ORF">DEA37_0004069</name>
</gene>
<organism evidence="1 2">
    <name type="scientific">Paragonimus westermani</name>
    <dbReference type="NCBI Taxonomy" id="34504"/>
    <lineage>
        <taxon>Eukaryota</taxon>
        <taxon>Metazoa</taxon>
        <taxon>Spiralia</taxon>
        <taxon>Lophotrochozoa</taxon>
        <taxon>Platyhelminthes</taxon>
        <taxon>Trematoda</taxon>
        <taxon>Digenea</taxon>
        <taxon>Plagiorchiida</taxon>
        <taxon>Troglotremata</taxon>
        <taxon>Troglotrematidae</taxon>
        <taxon>Paragonimus</taxon>
    </lineage>
</organism>
<name>A0A5J4N353_9TREM</name>
<dbReference type="Proteomes" id="UP000324629">
    <property type="component" value="Unassembled WGS sequence"/>
</dbReference>
<reference evidence="1 2" key="1">
    <citation type="journal article" date="2019" name="Gigascience">
        <title>Whole-genome sequence of the oriental lung fluke Paragonimus westermani.</title>
        <authorList>
            <person name="Oey H."/>
            <person name="Zakrzewski M."/>
            <person name="Narain K."/>
            <person name="Devi K.R."/>
            <person name="Agatsuma T."/>
            <person name="Nawaratna S."/>
            <person name="Gobert G.N."/>
            <person name="Jones M.K."/>
            <person name="Ragan M.A."/>
            <person name="McManus D.P."/>
            <person name="Krause L."/>
        </authorList>
    </citation>
    <scope>NUCLEOTIDE SEQUENCE [LARGE SCALE GENOMIC DNA]</scope>
    <source>
        <strain evidence="1 2">IND2009</strain>
    </source>
</reference>
<comment type="caution">
    <text evidence="1">The sequence shown here is derived from an EMBL/GenBank/DDBJ whole genome shotgun (WGS) entry which is preliminary data.</text>
</comment>
<accession>A0A5J4N353</accession>
<protein>
    <submittedName>
        <fullName evidence="1">Uncharacterized protein</fullName>
    </submittedName>
</protein>
<evidence type="ECO:0000313" key="2">
    <source>
        <dbReference type="Proteomes" id="UP000324629"/>
    </source>
</evidence>
<evidence type="ECO:0000313" key="1">
    <source>
        <dbReference type="EMBL" id="KAA3669961.1"/>
    </source>
</evidence>
<dbReference type="AlphaFoldDB" id="A0A5J4N353"/>
<keyword evidence="2" id="KW-1185">Reference proteome</keyword>
<dbReference type="EMBL" id="QNGE01017736">
    <property type="protein sequence ID" value="KAA3669961.1"/>
    <property type="molecule type" value="Genomic_DNA"/>
</dbReference>
<sequence length="94" mass="10769">MKVGSANSEVVHTPDRDQTFILIFLPYTEKVNDSESIDRLYAHVLTETSFDITLRTVPGGAKHLTTNMQKKNTLSFIVRIHPHKILYHQAYQSN</sequence>